<dbReference type="Pfam" id="PF01797">
    <property type="entry name" value="Y1_Tnp"/>
    <property type="match status" value="1"/>
</dbReference>
<dbReference type="GO" id="GO:0004803">
    <property type="term" value="F:transposase activity"/>
    <property type="evidence" value="ECO:0007669"/>
    <property type="project" value="InterPro"/>
</dbReference>
<dbReference type="NCBIfam" id="NF033573">
    <property type="entry name" value="transpos_IS200"/>
    <property type="match status" value="1"/>
</dbReference>
<dbReference type="GO" id="GO:0003677">
    <property type="term" value="F:DNA binding"/>
    <property type="evidence" value="ECO:0007669"/>
    <property type="project" value="InterPro"/>
</dbReference>
<dbReference type="EMBL" id="PQVG01000007">
    <property type="protein sequence ID" value="POY38286.1"/>
    <property type="molecule type" value="Genomic_DNA"/>
</dbReference>
<dbReference type="InterPro" id="IPR002686">
    <property type="entry name" value="Transposase_17"/>
</dbReference>
<dbReference type="SMART" id="SM01321">
    <property type="entry name" value="Y1_Tnp"/>
    <property type="match status" value="1"/>
</dbReference>
<gene>
    <name evidence="2" type="ORF">C3L50_13005</name>
</gene>
<sequence length="154" mass="18513">MANTYTQIHIHFVFAVKYRKGIIHTEWKDDLYKYITGIVQNDNHKLMCINGMSDHIHILIGMRPVQSVSDLMKDVKQGSSLWINENKLAKCHFEWQEGYGAFSYSRSQIQNVVNYIQNQEEHHKKKTFLEEYKEFLEKFEVDFDERYIFKELIE</sequence>
<dbReference type="PANTHER" id="PTHR33360:SF2">
    <property type="entry name" value="TRANSPOSASE FOR INSERTION SEQUENCE ELEMENT IS200"/>
    <property type="match status" value="1"/>
</dbReference>
<comment type="caution">
    <text evidence="2">The sequence shown here is derived from an EMBL/GenBank/DDBJ whole genome shotgun (WGS) entry which is preliminary data.</text>
</comment>
<evidence type="ECO:0000313" key="3">
    <source>
        <dbReference type="Proteomes" id="UP000237310"/>
    </source>
</evidence>
<proteinExistence type="predicted"/>
<feature type="domain" description="Transposase IS200-like" evidence="1">
    <location>
        <begin position="5"/>
        <end position="119"/>
    </location>
</feature>
<dbReference type="RefSeq" id="WP_103806719.1">
    <property type="nucleotide sequence ID" value="NZ_PQVG01000007.1"/>
</dbReference>
<dbReference type="SUPFAM" id="SSF143422">
    <property type="entry name" value="Transposase IS200-like"/>
    <property type="match status" value="1"/>
</dbReference>
<dbReference type="GO" id="GO:0006313">
    <property type="term" value="P:DNA transposition"/>
    <property type="evidence" value="ECO:0007669"/>
    <property type="project" value="InterPro"/>
</dbReference>
<accession>A0A2S5A700</accession>
<dbReference type="InterPro" id="IPR036515">
    <property type="entry name" value="Transposase_17_sf"/>
</dbReference>
<reference evidence="2 3" key="1">
    <citation type="submission" date="2018-01" db="EMBL/GenBank/DDBJ databases">
        <authorList>
            <person name="Gaut B.S."/>
            <person name="Morton B.R."/>
            <person name="Clegg M.T."/>
            <person name="Duvall M.R."/>
        </authorList>
    </citation>
    <scope>NUCLEOTIDE SEQUENCE [LARGE SCALE GENOMIC DNA]</scope>
    <source>
        <strain evidence="2 3">HR-AY</strain>
    </source>
</reference>
<dbReference type="Proteomes" id="UP000237310">
    <property type="component" value="Unassembled WGS sequence"/>
</dbReference>
<name>A0A2S5A700_9FLAO</name>
<dbReference type="OrthoDB" id="9797997at2"/>
<evidence type="ECO:0000313" key="2">
    <source>
        <dbReference type="EMBL" id="POY38286.1"/>
    </source>
</evidence>
<organism evidence="2 3">
    <name type="scientific">Flavobacterium alvei</name>
    <dbReference type="NCBI Taxonomy" id="2080416"/>
    <lineage>
        <taxon>Bacteria</taxon>
        <taxon>Pseudomonadati</taxon>
        <taxon>Bacteroidota</taxon>
        <taxon>Flavobacteriia</taxon>
        <taxon>Flavobacteriales</taxon>
        <taxon>Flavobacteriaceae</taxon>
        <taxon>Flavobacterium</taxon>
    </lineage>
</organism>
<keyword evidence="3" id="KW-1185">Reference proteome</keyword>
<dbReference type="PANTHER" id="PTHR33360">
    <property type="entry name" value="TRANSPOSASE FOR INSERTION SEQUENCE ELEMENT IS200"/>
    <property type="match status" value="1"/>
</dbReference>
<dbReference type="AlphaFoldDB" id="A0A2S5A700"/>
<dbReference type="Gene3D" id="3.30.70.1290">
    <property type="entry name" value="Transposase IS200-like"/>
    <property type="match status" value="1"/>
</dbReference>
<evidence type="ECO:0000259" key="1">
    <source>
        <dbReference type="SMART" id="SM01321"/>
    </source>
</evidence>
<protein>
    <submittedName>
        <fullName evidence="2">Transposase</fullName>
    </submittedName>
</protein>